<evidence type="ECO:0000313" key="1">
    <source>
        <dbReference type="EMBL" id="RZC46683.1"/>
    </source>
</evidence>
<sequence length="77" mass="9057">MLQIHNIKLGIFLLQLAIQRAMNRDRQRICRKNLTEEQRSTVTEQSSRGRRIARTLYSLLSIEIGSLGEWDKVYPKN</sequence>
<reference evidence="1 2" key="1">
    <citation type="journal article" date="2018" name="Science">
        <title>The opium poppy genome and morphinan production.</title>
        <authorList>
            <person name="Guo L."/>
            <person name="Winzer T."/>
            <person name="Yang X."/>
            <person name="Li Y."/>
            <person name="Ning Z."/>
            <person name="He Z."/>
            <person name="Teodor R."/>
            <person name="Lu Y."/>
            <person name="Bowser T.A."/>
            <person name="Graham I.A."/>
            <person name="Ye K."/>
        </authorList>
    </citation>
    <scope>NUCLEOTIDE SEQUENCE [LARGE SCALE GENOMIC DNA]</scope>
    <source>
        <strain evidence="2">cv. HN1</strain>
        <tissue evidence="1">Leaves</tissue>
    </source>
</reference>
<keyword evidence="2" id="KW-1185">Reference proteome</keyword>
<dbReference type="Gramene" id="RZC46683">
    <property type="protein sequence ID" value="RZC46683"/>
    <property type="gene ID" value="C5167_039633"/>
</dbReference>
<accession>A0A4Y7ICN2</accession>
<dbReference type="EMBL" id="CM010715">
    <property type="protein sequence ID" value="RZC46683.1"/>
    <property type="molecule type" value="Genomic_DNA"/>
</dbReference>
<proteinExistence type="predicted"/>
<protein>
    <submittedName>
        <fullName evidence="1">Uncharacterized protein</fullName>
    </submittedName>
</protein>
<dbReference type="AlphaFoldDB" id="A0A4Y7ICN2"/>
<dbReference type="Proteomes" id="UP000316621">
    <property type="component" value="Chromosome 1"/>
</dbReference>
<name>A0A4Y7ICN2_PAPSO</name>
<evidence type="ECO:0000313" key="2">
    <source>
        <dbReference type="Proteomes" id="UP000316621"/>
    </source>
</evidence>
<gene>
    <name evidence="1" type="ORF">C5167_039633</name>
</gene>
<organism evidence="1 2">
    <name type="scientific">Papaver somniferum</name>
    <name type="common">Opium poppy</name>
    <dbReference type="NCBI Taxonomy" id="3469"/>
    <lineage>
        <taxon>Eukaryota</taxon>
        <taxon>Viridiplantae</taxon>
        <taxon>Streptophyta</taxon>
        <taxon>Embryophyta</taxon>
        <taxon>Tracheophyta</taxon>
        <taxon>Spermatophyta</taxon>
        <taxon>Magnoliopsida</taxon>
        <taxon>Ranunculales</taxon>
        <taxon>Papaveraceae</taxon>
        <taxon>Papaveroideae</taxon>
        <taxon>Papaver</taxon>
    </lineage>
</organism>